<keyword evidence="4" id="KW-1185">Reference proteome</keyword>
<evidence type="ECO:0000256" key="1">
    <source>
        <dbReference type="PROSITE-ProRule" id="PRU00182"/>
    </source>
</evidence>
<dbReference type="EMBL" id="FOGW01000005">
    <property type="protein sequence ID" value="SER53159.1"/>
    <property type="molecule type" value="Genomic_DNA"/>
</dbReference>
<keyword evidence="1" id="KW-0694">RNA-binding</keyword>
<evidence type="ECO:0000259" key="2">
    <source>
        <dbReference type="SMART" id="SM00363"/>
    </source>
</evidence>
<dbReference type="Pfam" id="PF17774">
    <property type="entry name" value="YlmH_RBD"/>
    <property type="match status" value="1"/>
</dbReference>
<gene>
    <name evidence="3" type="ORF">SAMN02910429_00370</name>
</gene>
<dbReference type="Gene3D" id="3.10.290.10">
    <property type="entry name" value="RNA-binding S4 domain"/>
    <property type="match status" value="1"/>
</dbReference>
<dbReference type="Gene3D" id="3.30.1370.160">
    <property type="match status" value="1"/>
</dbReference>
<accession>A0A1H9PZH9</accession>
<dbReference type="PROSITE" id="PS50889">
    <property type="entry name" value="S4"/>
    <property type="match status" value="1"/>
</dbReference>
<dbReference type="InterPro" id="IPR002942">
    <property type="entry name" value="S4_RNA-bd"/>
</dbReference>
<evidence type="ECO:0000313" key="3">
    <source>
        <dbReference type="EMBL" id="SER53159.1"/>
    </source>
</evidence>
<dbReference type="Gene3D" id="3.30.70.330">
    <property type="match status" value="1"/>
</dbReference>
<dbReference type="InterPro" id="IPR012677">
    <property type="entry name" value="Nucleotide-bd_a/b_plait_sf"/>
</dbReference>
<dbReference type="Proteomes" id="UP000182471">
    <property type="component" value="Unassembled WGS sequence"/>
</dbReference>
<sequence length="257" mass="29812">MNTDKDLFTKKIIEQSRISYNKDIIIFGKFLNLNEQSILHSTKEQLMSDFLLFGGYNFAERQMVAFIPDDLYDLSIFPIMLLNITITNTKYSQKITHRDVLGALMSLGIKRDVIGDIIVHENDRNTYIYIFCDNNIGQYIIDNLNEIKRTKVQVQQVIDNPSNIDDLKPVFKIVNELIPSNRIDVIVSKAFHLSRDLSKKLILSQKVFINGRIVNKTSEECKDDIIVSVRGYGRFIFKQSNQVSKKGKLKVIFKFYE</sequence>
<dbReference type="GO" id="GO:0003723">
    <property type="term" value="F:RNA binding"/>
    <property type="evidence" value="ECO:0007669"/>
    <property type="project" value="UniProtKB-KW"/>
</dbReference>
<dbReference type="InterPro" id="IPR036986">
    <property type="entry name" value="S4_RNA-bd_sf"/>
</dbReference>
<organism evidence="3 4">
    <name type="scientific">Lachnobacterium bovis</name>
    <dbReference type="NCBI Taxonomy" id="140626"/>
    <lineage>
        <taxon>Bacteria</taxon>
        <taxon>Bacillati</taxon>
        <taxon>Bacillota</taxon>
        <taxon>Clostridia</taxon>
        <taxon>Lachnospirales</taxon>
        <taxon>Lachnospiraceae</taxon>
        <taxon>Lachnobacterium</taxon>
    </lineage>
</organism>
<proteinExistence type="predicted"/>
<dbReference type="CDD" id="cd00165">
    <property type="entry name" value="S4"/>
    <property type="match status" value="1"/>
</dbReference>
<protein>
    <submittedName>
        <fullName evidence="3">RNA-binding protein YlmH, contains S4-like domain</fullName>
    </submittedName>
</protein>
<dbReference type="InterPro" id="IPR040591">
    <property type="entry name" value="RqcP2_RBD"/>
</dbReference>
<dbReference type="SUPFAM" id="SSF55174">
    <property type="entry name" value="Alpha-L RNA-binding motif"/>
    <property type="match status" value="1"/>
</dbReference>
<dbReference type="AlphaFoldDB" id="A0A1H9PZH9"/>
<dbReference type="Pfam" id="PF01479">
    <property type="entry name" value="S4"/>
    <property type="match status" value="1"/>
</dbReference>
<dbReference type="RefSeq" id="WP_022747816.1">
    <property type="nucleotide sequence ID" value="NZ_FOGW01000005.1"/>
</dbReference>
<name>A0A1H9PZH9_9FIRM</name>
<reference evidence="4" key="1">
    <citation type="submission" date="2016-10" db="EMBL/GenBank/DDBJ databases">
        <authorList>
            <person name="Varghese N."/>
            <person name="Submissions S."/>
        </authorList>
    </citation>
    <scope>NUCLEOTIDE SEQUENCE [LARGE SCALE GENOMIC DNA]</scope>
    <source>
        <strain evidence="4">S1b</strain>
    </source>
</reference>
<evidence type="ECO:0000313" key="4">
    <source>
        <dbReference type="Proteomes" id="UP000182471"/>
    </source>
</evidence>
<feature type="domain" description="RNA-binding S4" evidence="2">
    <location>
        <begin position="181"/>
        <end position="241"/>
    </location>
</feature>
<dbReference type="SMART" id="SM00363">
    <property type="entry name" value="S4"/>
    <property type="match status" value="1"/>
</dbReference>